<feature type="region of interest" description="Disordered" evidence="1">
    <location>
        <begin position="1"/>
        <end position="27"/>
    </location>
</feature>
<evidence type="ECO:0000313" key="2">
    <source>
        <dbReference type="EMBL" id="KAL0122718.1"/>
    </source>
</evidence>
<dbReference type="EMBL" id="JADYXP020000006">
    <property type="protein sequence ID" value="KAL0122718.1"/>
    <property type="molecule type" value="Genomic_DNA"/>
</dbReference>
<evidence type="ECO:0000313" key="3">
    <source>
        <dbReference type="Proteomes" id="UP001430953"/>
    </source>
</evidence>
<gene>
    <name evidence="2" type="ORF">PUN28_007426</name>
</gene>
<organism evidence="2 3">
    <name type="scientific">Cardiocondyla obscurior</name>
    <dbReference type="NCBI Taxonomy" id="286306"/>
    <lineage>
        <taxon>Eukaryota</taxon>
        <taxon>Metazoa</taxon>
        <taxon>Ecdysozoa</taxon>
        <taxon>Arthropoda</taxon>
        <taxon>Hexapoda</taxon>
        <taxon>Insecta</taxon>
        <taxon>Pterygota</taxon>
        <taxon>Neoptera</taxon>
        <taxon>Endopterygota</taxon>
        <taxon>Hymenoptera</taxon>
        <taxon>Apocrita</taxon>
        <taxon>Aculeata</taxon>
        <taxon>Formicoidea</taxon>
        <taxon>Formicidae</taxon>
        <taxon>Myrmicinae</taxon>
        <taxon>Cardiocondyla</taxon>
    </lineage>
</organism>
<dbReference type="AlphaFoldDB" id="A0AAW2G5B3"/>
<keyword evidence="3" id="KW-1185">Reference proteome</keyword>
<comment type="caution">
    <text evidence="2">The sequence shown here is derived from an EMBL/GenBank/DDBJ whole genome shotgun (WGS) entry which is preliminary data.</text>
</comment>
<dbReference type="Proteomes" id="UP001430953">
    <property type="component" value="Unassembled WGS sequence"/>
</dbReference>
<protein>
    <submittedName>
        <fullName evidence="2">Uncharacterized protein</fullName>
    </submittedName>
</protein>
<reference evidence="2 3" key="1">
    <citation type="submission" date="2023-03" db="EMBL/GenBank/DDBJ databases">
        <title>High recombination rates correlate with genetic variation in Cardiocondyla obscurior ants.</title>
        <authorList>
            <person name="Errbii M."/>
        </authorList>
    </citation>
    <scope>NUCLEOTIDE SEQUENCE [LARGE SCALE GENOMIC DNA]</scope>
    <source>
        <strain evidence="2">Alpha-2009</strain>
        <tissue evidence="2">Whole body</tissue>
    </source>
</reference>
<name>A0AAW2G5B3_9HYME</name>
<evidence type="ECO:0000256" key="1">
    <source>
        <dbReference type="SAM" id="MobiDB-lite"/>
    </source>
</evidence>
<sequence length="103" mass="12216">MEMWIPSRRNTTNIQDDRPSPEQPNGRAFRDREFFTRIIRLRRDPPIRYREGGILFSSPTNARRFRVSVRAIGFPGSPKRTHVFLYSLLICVSTHLRKANMRE</sequence>
<accession>A0AAW2G5B3</accession>
<proteinExistence type="predicted"/>